<dbReference type="RefSeq" id="WP_084233159.1">
    <property type="nucleotide sequence ID" value="NZ_FWXW01000001.1"/>
</dbReference>
<evidence type="ECO:0000256" key="2">
    <source>
        <dbReference type="ARBA" id="ARBA00005204"/>
    </source>
</evidence>
<evidence type="ECO:0000256" key="8">
    <source>
        <dbReference type="HAMAP-Rule" id="MF_01020"/>
    </source>
</evidence>
<evidence type="ECO:0000313" key="10">
    <source>
        <dbReference type="Proteomes" id="UP000192790"/>
    </source>
</evidence>
<dbReference type="EMBL" id="FWXW01000001">
    <property type="protein sequence ID" value="SMC37177.1"/>
    <property type="molecule type" value="Genomic_DNA"/>
</dbReference>
<comment type="pathway">
    <text evidence="2 8">Amino-acid biosynthesis; L-histidine biosynthesis; L-histidine from 5-phospho-alpha-D-ribose 1-diphosphate: step 2/9.</text>
</comment>
<dbReference type="NCBIfam" id="TIGR03188">
    <property type="entry name" value="histidine_hisI"/>
    <property type="match status" value="1"/>
</dbReference>
<keyword evidence="3 8" id="KW-0028">Amino-acid biosynthesis</keyword>
<evidence type="ECO:0000313" key="9">
    <source>
        <dbReference type="EMBL" id="SMC37177.1"/>
    </source>
</evidence>
<evidence type="ECO:0000256" key="1">
    <source>
        <dbReference type="ARBA" id="ARBA00001460"/>
    </source>
</evidence>
<keyword evidence="6 8" id="KW-0067">ATP-binding</keyword>
<dbReference type="Gene3D" id="1.10.287.1080">
    <property type="entry name" value="MazG-like"/>
    <property type="match status" value="1"/>
</dbReference>
<proteinExistence type="inferred from homology"/>
<dbReference type="STRING" id="1122930.SAMN02745168_0522"/>
<dbReference type="EC" id="3.6.1.31" evidence="8"/>
<dbReference type="CDD" id="cd11534">
    <property type="entry name" value="NTP-PPase_HisIE_like"/>
    <property type="match status" value="1"/>
</dbReference>
<dbReference type="Proteomes" id="UP000192790">
    <property type="component" value="Unassembled WGS sequence"/>
</dbReference>
<keyword evidence="7 8" id="KW-0368">Histidine biosynthesis</keyword>
<comment type="similarity">
    <text evidence="8">Belongs to the PRA-PH family.</text>
</comment>
<dbReference type="GO" id="GO:0005737">
    <property type="term" value="C:cytoplasm"/>
    <property type="evidence" value="ECO:0007669"/>
    <property type="project" value="UniProtKB-SubCell"/>
</dbReference>
<dbReference type="PANTHER" id="PTHR42945:SF1">
    <property type="entry name" value="HISTIDINE BIOSYNTHESIS BIFUNCTIONAL PROTEIN HIS7"/>
    <property type="match status" value="1"/>
</dbReference>
<dbReference type="AlphaFoldDB" id="A0A1W1YLX5"/>
<dbReference type="GO" id="GO:0005524">
    <property type="term" value="F:ATP binding"/>
    <property type="evidence" value="ECO:0007669"/>
    <property type="project" value="UniProtKB-KW"/>
</dbReference>
<evidence type="ECO:0000256" key="5">
    <source>
        <dbReference type="ARBA" id="ARBA00022801"/>
    </source>
</evidence>
<dbReference type="InterPro" id="IPR008179">
    <property type="entry name" value="HisE"/>
</dbReference>
<dbReference type="PANTHER" id="PTHR42945">
    <property type="entry name" value="HISTIDINE BIOSYNTHESIS BIFUNCTIONAL PROTEIN"/>
    <property type="match status" value="1"/>
</dbReference>
<dbReference type="SUPFAM" id="SSF101386">
    <property type="entry name" value="all-alpha NTP pyrophosphatases"/>
    <property type="match status" value="1"/>
</dbReference>
<dbReference type="UniPathway" id="UPA00031">
    <property type="reaction ID" value="UER00007"/>
</dbReference>
<sequence length="108" mass="12154">MNDTLQDLYRVIRLRQETPAEGSYTSYLFSAGLDKILKKVGEESAETIIAAKNGDPSELVSETSDLLYHLLVMLAQRGVSVDEVLAELDRRSQKIGNLKPRRETDRES</sequence>
<organism evidence="9 10">
    <name type="scientific">Papillibacter cinnamivorans DSM 12816</name>
    <dbReference type="NCBI Taxonomy" id="1122930"/>
    <lineage>
        <taxon>Bacteria</taxon>
        <taxon>Bacillati</taxon>
        <taxon>Bacillota</taxon>
        <taxon>Clostridia</taxon>
        <taxon>Eubacteriales</taxon>
        <taxon>Oscillospiraceae</taxon>
        <taxon>Papillibacter</taxon>
    </lineage>
</organism>
<dbReference type="HAMAP" id="MF_01020">
    <property type="entry name" value="HisE"/>
    <property type="match status" value="1"/>
</dbReference>
<protein>
    <recommendedName>
        <fullName evidence="8">Phosphoribosyl-ATP pyrophosphatase</fullName>
        <shortName evidence="8">PRA-PH</shortName>
        <ecNumber evidence="8">3.6.1.31</ecNumber>
    </recommendedName>
</protein>
<dbReference type="NCBIfam" id="NF001611">
    <property type="entry name" value="PRK00400.1-3"/>
    <property type="match status" value="1"/>
</dbReference>
<keyword evidence="4 8" id="KW-0547">Nucleotide-binding</keyword>
<evidence type="ECO:0000256" key="3">
    <source>
        <dbReference type="ARBA" id="ARBA00022605"/>
    </source>
</evidence>
<evidence type="ECO:0000256" key="7">
    <source>
        <dbReference type="ARBA" id="ARBA00023102"/>
    </source>
</evidence>
<keyword evidence="10" id="KW-1185">Reference proteome</keyword>
<dbReference type="InterPro" id="IPR021130">
    <property type="entry name" value="PRib-ATP_PPHydrolase-like"/>
</dbReference>
<dbReference type="OrthoDB" id="9795769at2"/>
<dbReference type="GO" id="GO:0000105">
    <property type="term" value="P:L-histidine biosynthetic process"/>
    <property type="evidence" value="ECO:0007669"/>
    <property type="project" value="UniProtKB-UniRule"/>
</dbReference>
<gene>
    <name evidence="8" type="primary">hisE</name>
    <name evidence="9" type="ORF">SAMN02745168_0522</name>
</gene>
<keyword evidence="8" id="KW-0963">Cytoplasm</keyword>
<comment type="catalytic activity">
    <reaction evidence="1 8">
        <text>1-(5-phospho-beta-D-ribosyl)-ATP + H2O = 1-(5-phospho-beta-D-ribosyl)-5'-AMP + diphosphate + H(+)</text>
        <dbReference type="Rhea" id="RHEA:22828"/>
        <dbReference type="ChEBI" id="CHEBI:15377"/>
        <dbReference type="ChEBI" id="CHEBI:15378"/>
        <dbReference type="ChEBI" id="CHEBI:33019"/>
        <dbReference type="ChEBI" id="CHEBI:59457"/>
        <dbReference type="ChEBI" id="CHEBI:73183"/>
        <dbReference type="EC" id="3.6.1.31"/>
    </reaction>
</comment>
<name>A0A1W1YLX5_9FIRM</name>
<accession>A0A1W1YLX5</accession>
<evidence type="ECO:0000256" key="4">
    <source>
        <dbReference type="ARBA" id="ARBA00022741"/>
    </source>
</evidence>
<evidence type="ECO:0000256" key="6">
    <source>
        <dbReference type="ARBA" id="ARBA00022840"/>
    </source>
</evidence>
<dbReference type="GO" id="GO:0004636">
    <property type="term" value="F:phosphoribosyl-ATP diphosphatase activity"/>
    <property type="evidence" value="ECO:0007669"/>
    <property type="project" value="UniProtKB-UniRule"/>
</dbReference>
<comment type="subcellular location">
    <subcellularLocation>
        <location evidence="8">Cytoplasm</location>
    </subcellularLocation>
</comment>
<keyword evidence="5 8" id="KW-0378">Hydrolase</keyword>
<dbReference type="Pfam" id="PF01503">
    <property type="entry name" value="PRA-PH"/>
    <property type="match status" value="1"/>
</dbReference>
<reference evidence="9 10" key="1">
    <citation type="submission" date="2017-04" db="EMBL/GenBank/DDBJ databases">
        <authorList>
            <person name="Afonso C.L."/>
            <person name="Miller P.J."/>
            <person name="Scott M.A."/>
            <person name="Spackman E."/>
            <person name="Goraichik I."/>
            <person name="Dimitrov K.M."/>
            <person name="Suarez D.L."/>
            <person name="Swayne D.E."/>
        </authorList>
    </citation>
    <scope>NUCLEOTIDE SEQUENCE [LARGE SCALE GENOMIC DNA]</scope>
    <source>
        <strain evidence="9 10">DSM 12816</strain>
    </source>
</reference>